<reference evidence="1 2" key="1">
    <citation type="submission" date="2018-10" db="EMBL/GenBank/DDBJ databases">
        <title>Co-occurring genomic capacity for anaerobic methane metabolism and dissimilatory sulfite reduction discovered in the Korarchaeota.</title>
        <authorList>
            <person name="Mckay L.J."/>
            <person name="Dlakic M."/>
            <person name="Fields M.W."/>
            <person name="Delmont T.O."/>
            <person name="Eren A.M."/>
            <person name="Jay Z.J."/>
            <person name="Klingelsmith K.B."/>
            <person name="Rusch D.B."/>
            <person name="Inskeep W.P."/>
        </authorList>
    </citation>
    <scope>NUCLEOTIDE SEQUENCE [LARGE SCALE GENOMIC DNA]</scope>
    <source>
        <strain evidence="1 2">MDKW</strain>
    </source>
</reference>
<dbReference type="RefSeq" id="WP_125670094.1">
    <property type="nucleotide sequence ID" value="NZ_RCOS01000011.1"/>
</dbReference>
<dbReference type="EMBL" id="RCOS01000011">
    <property type="protein sequence ID" value="RSN78706.1"/>
    <property type="molecule type" value="Genomic_DNA"/>
</dbReference>
<name>A0A3R9RTY5_9CREN</name>
<evidence type="ECO:0000313" key="1">
    <source>
        <dbReference type="EMBL" id="RSN78706.1"/>
    </source>
</evidence>
<dbReference type="InterPro" id="IPR027417">
    <property type="entry name" value="P-loop_NTPase"/>
</dbReference>
<dbReference type="SUPFAM" id="SSF52540">
    <property type="entry name" value="P-loop containing nucleoside triphosphate hydrolases"/>
    <property type="match status" value="1"/>
</dbReference>
<proteinExistence type="predicted"/>
<gene>
    <name evidence="1" type="ORF">D6D85_00605</name>
</gene>
<organism evidence="1 2">
    <name type="scientific">Candidatus Methanodesulfokora washburnensis</name>
    <dbReference type="NCBI Taxonomy" id="2478471"/>
    <lineage>
        <taxon>Archaea</taxon>
        <taxon>Thermoproteota</taxon>
        <taxon>Candidatus Korarchaeia</taxon>
        <taxon>Candidatus Korarchaeia incertae sedis</taxon>
        <taxon>Candidatus Methanodesulfokora</taxon>
    </lineage>
</organism>
<evidence type="ECO:0000313" key="2">
    <source>
        <dbReference type="Proteomes" id="UP000277582"/>
    </source>
</evidence>
<accession>A0A3R9RTY5</accession>
<dbReference type="OrthoDB" id="25002at2157"/>
<evidence type="ECO:0008006" key="3">
    <source>
        <dbReference type="Google" id="ProtNLM"/>
    </source>
</evidence>
<dbReference type="AlphaFoldDB" id="A0A3R9RTY5"/>
<keyword evidence="2" id="KW-1185">Reference proteome</keyword>
<sequence length="847" mass="96856">MKIVDAVSLSDEVASSRGHIEGWDSLRGIFEKGKKESDPNYVFRTTYPTTEIKNLLEAVGEKLDGKRATGFFEILGGYGTGKSRILVLLWHLFKNKELAIEWAKKYGINLNLPRDITLLAFNLLDENPAYLWDPIFKGLGREDLLEAVRDFPSYNLLKEAILNKGTVIIIIDELEAWYKGKKDKDRNLNFLQILAEASCEKDGKLLVFCSLYGEAKDLIARIERVKPYRVNLTLSRDRAKIVLFRLFNIDKMDKKLASKIVEDYVRHYTESEVNMGNQPEYEKRMVESYPVHPELMKVLLTRFSSSPNYQNTRGVLGLLSSVAYKKAKDVDLILASDVDMSEGELLTLDRVLTENAIKDAESIKKEDARKLLNAILLYSLGEDKDIGASRDDVILGVLRPGVNINDIDSLLADLPNKAPHVWLKEHKYIIGYEANLITVIQNKALENIGRGEINEALNIIKTKLKKDSSYVIYHPNKEYSDSIEDEDKLKIVVSLKALGQSEINEFYKGKNFANRIILYIPKKEEDITKDEDLLVIAERIRLCDQYEKEASGENKRLLSAQRDRDDKLLTEKLSDIYGCWIKVTSFENGEVKYRFVQCDLDKVKSTVRKSYDTETIRDEIVKHLENKDTGLRVEDLKYDFKTVPGKPIIVTESIFEEALKSLYKEGEIIVEYKGKSCRAPDPMPPIKDETRIILTKYAPPQPEPEKIEEEEEPRATEEKTFEAFKVPEIRRTPAQEVKVEVSSWTIETSEYQTPFRLSEEMERRIPESVKIQQIKIGFSKLSFDNVDAITSFISSFGSRKPRISNVNMEIILEGPMDKKEAIKLIEKLPASLYGGIIKASIEVKKVA</sequence>
<dbReference type="Proteomes" id="UP000277582">
    <property type="component" value="Unassembled WGS sequence"/>
</dbReference>
<protein>
    <recommendedName>
        <fullName evidence="3">DUF499 domain-containing protein</fullName>
    </recommendedName>
</protein>
<comment type="caution">
    <text evidence="1">The sequence shown here is derived from an EMBL/GenBank/DDBJ whole genome shotgun (WGS) entry which is preliminary data.</text>
</comment>